<proteinExistence type="predicted"/>
<comment type="caution">
    <text evidence="2">The sequence shown here is derived from an EMBL/GenBank/DDBJ whole genome shotgun (WGS) entry which is preliminary data.</text>
</comment>
<gene>
    <name evidence="2" type="ORF">PM001_LOCUS21352</name>
</gene>
<reference evidence="2" key="1">
    <citation type="submission" date="2024-01" db="EMBL/GenBank/DDBJ databases">
        <authorList>
            <person name="Webb A."/>
        </authorList>
    </citation>
    <scope>NUCLEOTIDE SEQUENCE</scope>
    <source>
        <strain evidence="2">Pm1</strain>
    </source>
</reference>
<evidence type="ECO:0000313" key="3">
    <source>
        <dbReference type="Proteomes" id="UP001162060"/>
    </source>
</evidence>
<organism evidence="2 3">
    <name type="scientific">Peronospora matthiolae</name>
    <dbReference type="NCBI Taxonomy" id="2874970"/>
    <lineage>
        <taxon>Eukaryota</taxon>
        <taxon>Sar</taxon>
        <taxon>Stramenopiles</taxon>
        <taxon>Oomycota</taxon>
        <taxon>Peronosporomycetes</taxon>
        <taxon>Peronosporales</taxon>
        <taxon>Peronosporaceae</taxon>
        <taxon>Peronospora</taxon>
    </lineage>
</organism>
<name>A0AAV1URH7_9STRA</name>
<evidence type="ECO:0000313" key="2">
    <source>
        <dbReference type="EMBL" id="CAK7936202.1"/>
    </source>
</evidence>
<dbReference type="Proteomes" id="UP001162060">
    <property type="component" value="Unassembled WGS sequence"/>
</dbReference>
<accession>A0AAV1URH7</accession>
<dbReference type="AlphaFoldDB" id="A0AAV1URH7"/>
<protein>
    <submittedName>
        <fullName evidence="2">Uncharacterized protein</fullName>
    </submittedName>
</protein>
<evidence type="ECO:0000256" key="1">
    <source>
        <dbReference type="SAM" id="MobiDB-lite"/>
    </source>
</evidence>
<feature type="compositionally biased region" description="Low complexity" evidence="1">
    <location>
        <begin position="36"/>
        <end position="53"/>
    </location>
</feature>
<sequence>MPPSGASLETAHRHSSGWTPEFKRMRLGPPSLPLYSATTTARPRTSFTTTTAPLNPATSLGLPVLPPLEKFTRPHPRASAVAVAVTAELRRKYLDDISMVVQELKAVLMYGPGSACPDAPVSPAVVLKLVRTVQTLEKLRALLLMNPARLRRVSLTQLETVEQQIKMNLLPLATLFRSFDKEQHQQQVQGGGDHVVIKVETDWQNVKEDVKSPRSPSGVTVAPVPRQDWRFLSMVLSLQL</sequence>
<feature type="region of interest" description="Disordered" evidence="1">
    <location>
        <begin position="1"/>
        <end position="59"/>
    </location>
</feature>
<dbReference type="EMBL" id="CAKLBY020000223">
    <property type="protein sequence ID" value="CAK7936202.1"/>
    <property type="molecule type" value="Genomic_DNA"/>
</dbReference>